<evidence type="ECO:0000259" key="3">
    <source>
        <dbReference type="Pfam" id="PF08541"/>
    </source>
</evidence>
<keyword evidence="6" id="KW-1185">Reference proteome</keyword>
<dbReference type="EMBL" id="AQHW01000016">
    <property type="protein sequence ID" value="KKB54544.1"/>
    <property type="molecule type" value="Genomic_DNA"/>
</dbReference>
<dbReference type="HOGENOM" id="CLU_039592_4_1_10"/>
<dbReference type="Pfam" id="PF08541">
    <property type="entry name" value="ACP_syn_III_C"/>
    <property type="match status" value="1"/>
</dbReference>
<sequence>MFINATGFYVPEERVHNQHFLELNGLTSEWIEQRTGIKTRSKAKPEETICTMGIEAVHNALPKLPYDITDVDLIISASYSPYDTVATAAHYTQREFNITNAKALYLSSACSSFLNALEVVEGYFAMGKATKALILSADKNSAYYNETDPKAGHLWGDAAAAFFISKERMTENDPQILEVFTQGLGHLGKGPEGVQLRPRDGGILMPEGRDVFIQACTYMPKNAVYLLEKNGYSLDDLTYFIGHQANMRIMSNIAKQLNLPEEKFLHNIEELGNTGSVSSALVYAQNDGTFKRGDLVCLTVFGGGYSAGACLIKC</sequence>
<dbReference type="GO" id="GO:0004315">
    <property type="term" value="F:3-oxoacyl-[acyl-carrier-protein] synthase activity"/>
    <property type="evidence" value="ECO:0007669"/>
    <property type="project" value="InterPro"/>
</dbReference>
<accession>A0A0F5J9W3</accession>
<evidence type="ECO:0000259" key="4">
    <source>
        <dbReference type="Pfam" id="PF08545"/>
    </source>
</evidence>
<dbReference type="PANTHER" id="PTHR34069">
    <property type="entry name" value="3-OXOACYL-[ACYL-CARRIER-PROTEIN] SYNTHASE 3"/>
    <property type="match status" value="1"/>
</dbReference>
<protein>
    <submittedName>
        <fullName evidence="5">3-oxoacyl-[acyl-carrier-protein] synthase III</fullName>
    </submittedName>
</protein>
<dbReference type="STRING" id="1203610.HMPREF1536_03466"/>
<dbReference type="SUPFAM" id="SSF53901">
    <property type="entry name" value="Thiolase-like"/>
    <property type="match status" value="1"/>
</dbReference>
<evidence type="ECO:0000313" key="6">
    <source>
        <dbReference type="Proteomes" id="UP000033035"/>
    </source>
</evidence>
<comment type="caution">
    <text evidence="5">The sequence shown here is derived from an EMBL/GenBank/DDBJ whole genome shotgun (WGS) entry which is preliminary data.</text>
</comment>
<dbReference type="GO" id="GO:0044550">
    <property type="term" value="P:secondary metabolite biosynthetic process"/>
    <property type="evidence" value="ECO:0007669"/>
    <property type="project" value="TreeGrafter"/>
</dbReference>
<dbReference type="AlphaFoldDB" id="A0A0F5J9W3"/>
<dbReference type="GO" id="GO:0006633">
    <property type="term" value="P:fatty acid biosynthetic process"/>
    <property type="evidence" value="ECO:0007669"/>
    <property type="project" value="InterPro"/>
</dbReference>
<dbReference type="Pfam" id="PF08545">
    <property type="entry name" value="ACP_syn_III"/>
    <property type="match status" value="1"/>
</dbReference>
<reference evidence="5 6" key="1">
    <citation type="submission" date="2013-04" db="EMBL/GenBank/DDBJ databases">
        <title>The Genome Sequence of Parabacteroides gordonii DSM 23371.</title>
        <authorList>
            <consortium name="The Broad Institute Genomics Platform"/>
            <person name="Earl A."/>
            <person name="Ward D."/>
            <person name="Feldgarden M."/>
            <person name="Gevers D."/>
            <person name="Martens E."/>
            <person name="Sakamoto M."/>
            <person name="Benno Y."/>
            <person name="Suzuki N."/>
            <person name="Matsunaga N."/>
            <person name="Koshihara K."/>
            <person name="Seki M."/>
            <person name="Komiya H."/>
            <person name="Walker B."/>
            <person name="Young S."/>
            <person name="Zeng Q."/>
            <person name="Gargeya S."/>
            <person name="Fitzgerald M."/>
            <person name="Haas B."/>
            <person name="Abouelleil A."/>
            <person name="Allen A.W."/>
            <person name="Alvarado L."/>
            <person name="Arachchi H.M."/>
            <person name="Berlin A.M."/>
            <person name="Chapman S.B."/>
            <person name="Gainer-Dewar J."/>
            <person name="Goldberg J."/>
            <person name="Griggs A."/>
            <person name="Gujja S."/>
            <person name="Hansen M."/>
            <person name="Howarth C."/>
            <person name="Imamovic A."/>
            <person name="Ireland A."/>
            <person name="Larimer J."/>
            <person name="McCowan C."/>
            <person name="Murphy C."/>
            <person name="Pearson M."/>
            <person name="Poon T.W."/>
            <person name="Priest M."/>
            <person name="Roberts A."/>
            <person name="Saif S."/>
            <person name="Shea T."/>
            <person name="Sisk P."/>
            <person name="Sykes S."/>
            <person name="Wortman J."/>
            <person name="Nusbaum C."/>
            <person name="Birren B."/>
        </authorList>
    </citation>
    <scope>NUCLEOTIDE SEQUENCE [LARGE SCALE GENOMIC DNA]</scope>
    <source>
        <strain evidence="5 6">MS-1</strain>
    </source>
</reference>
<feature type="domain" description="Beta-ketoacyl-[acyl-carrier-protein] synthase III N-terminal" evidence="4">
    <location>
        <begin position="107"/>
        <end position="179"/>
    </location>
</feature>
<dbReference type="RefSeq" id="WP_028727550.1">
    <property type="nucleotide sequence ID" value="NZ_AUAE01000017.1"/>
</dbReference>
<dbReference type="InterPro" id="IPR013751">
    <property type="entry name" value="ACP_syn_III_N"/>
</dbReference>
<dbReference type="InterPro" id="IPR013747">
    <property type="entry name" value="ACP_syn_III_C"/>
</dbReference>
<evidence type="ECO:0000256" key="1">
    <source>
        <dbReference type="ARBA" id="ARBA00022679"/>
    </source>
</evidence>
<dbReference type="CDD" id="cd00830">
    <property type="entry name" value="KAS_III"/>
    <property type="match status" value="1"/>
</dbReference>
<dbReference type="Proteomes" id="UP000033035">
    <property type="component" value="Unassembled WGS sequence"/>
</dbReference>
<gene>
    <name evidence="5" type="ORF">HMPREF1536_03466</name>
</gene>
<organism evidence="5 6">
    <name type="scientific">Parabacteroides gordonii MS-1 = DSM 23371</name>
    <dbReference type="NCBI Taxonomy" id="1203610"/>
    <lineage>
        <taxon>Bacteria</taxon>
        <taxon>Pseudomonadati</taxon>
        <taxon>Bacteroidota</taxon>
        <taxon>Bacteroidia</taxon>
        <taxon>Bacteroidales</taxon>
        <taxon>Tannerellaceae</taxon>
        <taxon>Parabacteroides</taxon>
    </lineage>
</organism>
<evidence type="ECO:0000256" key="2">
    <source>
        <dbReference type="ARBA" id="ARBA00023315"/>
    </source>
</evidence>
<dbReference type="PANTHER" id="PTHR34069:SF2">
    <property type="entry name" value="BETA-KETOACYL-[ACYL-CARRIER-PROTEIN] SYNTHASE III"/>
    <property type="match status" value="1"/>
</dbReference>
<dbReference type="Gene3D" id="3.40.47.10">
    <property type="match status" value="2"/>
</dbReference>
<evidence type="ECO:0000313" key="5">
    <source>
        <dbReference type="EMBL" id="KKB54544.1"/>
    </source>
</evidence>
<proteinExistence type="predicted"/>
<keyword evidence="2" id="KW-0012">Acyltransferase</keyword>
<keyword evidence="1" id="KW-0808">Transferase</keyword>
<name>A0A0F5J9W3_9BACT</name>
<feature type="domain" description="Beta-ketoacyl-[acyl-carrier-protein] synthase III C-terminal" evidence="3">
    <location>
        <begin position="227"/>
        <end position="313"/>
    </location>
</feature>
<dbReference type="PATRIC" id="fig|1203610.3.peg.3533"/>
<dbReference type="InterPro" id="IPR016039">
    <property type="entry name" value="Thiolase-like"/>
</dbReference>